<feature type="region of interest" description="Disordered" evidence="1">
    <location>
        <begin position="37"/>
        <end position="73"/>
    </location>
</feature>
<comment type="caution">
    <text evidence="2">The sequence shown here is derived from an EMBL/GenBank/DDBJ whole genome shotgun (WGS) entry which is preliminary data.</text>
</comment>
<sequence length="73" mass="7270">MFLTYIAVVAIAAFIPYVAAPAIAKGVQSIQTPPAATSFEMTPAEPLPAATGSDASNRIVPARQGDGGVGGVV</sequence>
<keyword evidence="3" id="KW-1185">Reference proteome</keyword>
<dbReference type="Proteomes" id="UP000583127">
    <property type="component" value="Unassembled WGS sequence"/>
</dbReference>
<dbReference type="EMBL" id="JABBFZ010000011">
    <property type="protein sequence ID" value="NML32934.1"/>
    <property type="molecule type" value="Genomic_DNA"/>
</dbReference>
<reference evidence="2 3" key="1">
    <citation type="submission" date="2020-04" db="EMBL/GenBank/DDBJ databases">
        <title>Paraburkholderia sp. G-4-1-8 isolated from soil.</title>
        <authorList>
            <person name="Dahal R.H."/>
        </authorList>
    </citation>
    <scope>NUCLEOTIDE SEQUENCE [LARGE SCALE GENOMIC DNA]</scope>
    <source>
        <strain evidence="2 3">G-4-1-8</strain>
    </source>
</reference>
<name>A0A7X9ZYA3_9BURK</name>
<protein>
    <submittedName>
        <fullName evidence="2">Uncharacterized protein</fullName>
    </submittedName>
</protein>
<accession>A0A7X9ZYA3</accession>
<gene>
    <name evidence="2" type="ORF">HHL14_19110</name>
</gene>
<proteinExistence type="predicted"/>
<dbReference type="RefSeq" id="WP_169499176.1">
    <property type="nucleotide sequence ID" value="NZ_JABBFZ010000011.1"/>
</dbReference>
<evidence type="ECO:0000313" key="3">
    <source>
        <dbReference type="Proteomes" id="UP000583127"/>
    </source>
</evidence>
<evidence type="ECO:0000313" key="2">
    <source>
        <dbReference type="EMBL" id="NML32934.1"/>
    </source>
</evidence>
<evidence type="ECO:0000256" key="1">
    <source>
        <dbReference type="SAM" id="MobiDB-lite"/>
    </source>
</evidence>
<organism evidence="2 3">
    <name type="scientific">Paraburkholderia antibiotica</name>
    <dbReference type="NCBI Taxonomy" id="2728839"/>
    <lineage>
        <taxon>Bacteria</taxon>
        <taxon>Pseudomonadati</taxon>
        <taxon>Pseudomonadota</taxon>
        <taxon>Betaproteobacteria</taxon>
        <taxon>Burkholderiales</taxon>
        <taxon>Burkholderiaceae</taxon>
        <taxon>Paraburkholderia</taxon>
    </lineage>
</organism>
<dbReference type="AlphaFoldDB" id="A0A7X9ZYA3"/>